<gene>
    <name evidence="1" type="ordered locus">Calni_0708</name>
</gene>
<dbReference type="Proteomes" id="UP000007039">
    <property type="component" value="Chromosome"/>
</dbReference>
<keyword evidence="2" id="KW-1185">Reference proteome</keyword>
<dbReference type="EMBL" id="CP002347">
    <property type="protein sequence ID" value="ADR18619.1"/>
    <property type="molecule type" value="Genomic_DNA"/>
</dbReference>
<evidence type="ECO:0000313" key="1">
    <source>
        <dbReference type="EMBL" id="ADR18619.1"/>
    </source>
</evidence>
<organism evidence="1 2">
    <name type="scientific">Calditerrivibrio nitroreducens (strain DSM 19672 / NBRC 101217 / Yu37-1)</name>
    <dbReference type="NCBI Taxonomy" id="768670"/>
    <lineage>
        <taxon>Bacteria</taxon>
        <taxon>Pseudomonadati</taxon>
        <taxon>Deferribacterota</taxon>
        <taxon>Deferribacteres</taxon>
        <taxon>Deferribacterales</taxon>
        <taxon>Calditerrivibrionaceae</taxon>
    </lineage>
</organism>
<accession>E4TGD8</accession>
<dbReference type="KEGG" id="cni:Calni_0708"/>
<protein>
    <submittedName>
        <fullName evidence="1">Uncharacterized protein</fullName>
    </submittedName>
</protein>
<reference key="1">
    <citation type="submission" date="2010-11" db="EMBL/GenBank/DDBJ databases">
        <title>The complete genome of chromosome of Calditerrivibrio nitroreducens DSM 19672.</title>
        <authorList>
            <consortium name="US DOE Joint Genome Institute (JGI-PGF)"/>
            <person name="Lucas S."/>
            <person name="Copeland A."/>
            <person name="Lapidus A."/>
            <person name="Bruce D."/>
            <person name="Goodwin L."/>
            <person name="Pitluck S."/>
            <person name="Kyrpides N."/>
            <person name="Mavromatis K."/>
            <person name="Ivanova N."/>
            <person name="Mikhailova N."/>
            <person name="Zeytun A."/>
            <person name="Brettin T."/>
            <person name="Detter J.C."/>
            <person name="Tapia R."/>
            <person name="Han C."/>
            <person name="Land M."/>
            <person name="Hauser L."/>
            <person name="Markowitz V."/>
            <person name="Cheng J.-F."/>
            <person name="Hugenholtz P."/>
            <person name="Woyke T."/>
            <person name="Wu D."/>
            <person name="Spring S."/>
            <person name="Schroeder M."/>
            <person name="Brambilla E."/>
            <person name="Klenk H.-P."/>
            <person name="Eisen J.A."/>
        </authorList>
    </citation>
    <scope>NUCLEOTIDE SEQUENCE [LARGE SCALE GENOMIC DNA]</scope>
    <source>
        <strain>DSM 19672</strain>
    </source>
</reference>
<reference evidence="1 2" key="2">
    <citation type="journal article" date="2011" name="Stand. Genomic Sci.">
        <title>Complete genome sequence of Calditerrivibrio nitroreducens type strain (Yu37-1).</title>
        <authorList>
            <person name="Pitluck S."/>
            <person name="Sikorski J."/>
            <person name="Zeytun A."/>
            <person name="Lapidus A."/>
            <person name="Nolan M."/>
            <person name="Lucas S."/>
            <person name="Hammon N."/>
            <person name="Deshpande S."/>
            <person name="Cheng J.F."/>
            <person name="Tapia R."/>
            <person name="Han C."/>
            <person name="Goodwin L."/>
            <person name="Liolios K."/>
            <person name="Pagani I."/>
            <person name="Ivanova N."/>
            <person name="Mavromatis K."/>
            <person name="Pati A."/>
            <person name="Chen A."/>
            <person name="Palaniappan K."/>
            <person name="Hauser L."/>
            <person name="Chang Y.J."/>
            <person name="Jeffries C.D."/>
            <person name="Detter J.C."/>
            <person name="Brambilla E."/>
            <person name="Djao O.D."/>
            <person name="Rohde M."/>
            <person name="Spring S."/>
            <person name="Goker M."/>
            <person name="Woyke T."/>
            <person name="Bristow J."/>
            <person name="Eisen J.A."/>
            <person name="Markowitz V."/>
            <person name="Hugenholtz P."/>
            <person name="Kyrpides N.C."/>
            <person name="Klenk H.P."/>
            <person name="Land M."/>
        </authorList>
    </citation>
    <scope>NUCLEOTIDE SEQUENCE [LARGE SCALE GENOMIC DNA]</scope>
    <source>
        <strain evidence="2">DSM 19672 / NBRC 101217 / Yu37-1</strain>
    </source>
</reference>
<evidence type="ECO:0000313" key="2">
    <source>
        <dbReference type="Proteomes" id="UP000007039"/>
    </source>
</evidence>
<dbReference type="AlphaFoldDB" id="E4TGD8"/>
<proteinExistence type="predicted"/>
<name>E4TGD8_CALNY</name>
<dbReference type="STRING" id="768670.Calni_0708"/>
<dbReference type="HOGENOM" id="CLU_3096705_0_0_0"/>
<sequence>MKGCRKFSLRLFTKELKKVFNRMYNESDKFDITSYFNGQKIQISFERVRGK</sequence>
<dbReference type="RefSeq" id="WP_013450832.1">
    <property type="nucleotide sequence ID" value="NC_014758.1"/>
</dbReference>